<sequence>STLCCLSTFLVLACSTIRPLQFILQLDHFLLQFDFGRRKNLFFNFYLHTLRDRLVIGRFIIINYYYCS</sequence>
<keyword evidence="3" id="KW-1185">Reference proteome</keyword>
<feature type="signal peptide" evidence="1">
    <location>
        <begin position="1"/>
        <end position="19"/>
    </location>
</feature>
<evidence type="ECO:0000313" key="3">
    <source>
        <dbReference type="Proteomes" id="UP001432027"/>
    </source>
</evidence>
<feature type="chain" id="PRO_5043753104" evidence="1">
    <location>
        <begin position="20"/>
        <end position="68"/>
    </location>
</feature>
<name>A0AAV5TTA9_9BILA</name>
<gene>
    <name evidence="2" type="ORF">PENTCL1PPCAC_19686</name>
</gene>
<comment type="caution">
    <text evidence="2">The sequence shown here is derived from an EMBL/GenBank/DDBJ whole genome shotgun (WGS) entry which is preliminary data.</text>
</comment>
<organism evidence="2 3">
    <name type="scientific">Pristionchus entomophagus</name>
    <dbReference type="NCBI Taxonomy" id="358040"/>
    <lineage>
        <taxon>Eukaryota</taxon>
        <taxon>Metazoa</taxon>
        <taxon>Ecdysozoa</taxon>
        <taxon>Nematoda</taxon>
        <taxon>Chromadorea</taxon>
        <taxon>Rhabditida</taxon>
        <taxon>Rhabditina</taxon>
        <taxon>Diplogasteromorpha</taxon>
        <taxon>Diplogasteroidea</taxon>
        <taxon>Neodiplogasteridae</taxon>
        <taxon>Pristionchus</taxon>
    </lineage>
</organism>
<protein>
    <submittedName>
        <fullName evidence="2">Uncharacterized protein</fullName>
    </submittedName>
</protein>
<dbReference type="Proteomes" id="UP001432027">
    <property type="component" value="Unassembled WGS sequence"/>
</dbReference>
<evidence type="ECO:0000256" key="1">
    <source>
        <dbReference type="SAM" id="SignalP"/>
    </source>
</evidence>
<accession>A0AAV5TTA9</accession>
<dbReference type="EMBL" id="BTSX01000004">
    <property type="protein sequence ID" value="GMS97511.1"/>
    <property type="molecule type" value="Genomic_DNA"/>
</dbReference>
<keyword evidence="1" id="KW-0732">Signal</keyword>
<feature type="non-terminal residue" evidence="2">
    <location>
        <position position="68"/>
    </location>
</feature>
<feature type="non-terminal residue" evidence="2">
    <location>
        <position position="1"/>
    </location>
</feature>
<reference evidence="2" key="1">
    <citation type="submission" date="2023-10" db="EMBL/GenBank/DDBJ databases">
        <title>Genome assembly of Pristionchus species.</title>
        <authorList>
            <person name="Yoshida K."/>
            <person name="Sommer R.J."/>
        </authorList>
    </citation>
    <scope>NUCLEOTIDE SEQUENCE</scope>
    <source>
        <strain evidence="2">RS0144</strain>
    </source>
</reference>
<proteinExistence type="predicted"/>
<evidence type="ECO:0000313" key="2">
    <source>
        <dbReference type="EMBL" id="GMS97511.1"/>
    </source>
</evidence>
<dbReference type="AlphaFoldDB" id="A0AAV5TTA9"/>